<dbReference type="InterPro" id="IPR029071">
    <property type="entry name" value="Ubiquitin-like_domsf"/>
</dbReference>
<protein>
    <recommendedName>
        <fullName evidence="6">Ubiquitin-like domain-containing protein</fullName>
    </recommendedName>
</protein>
<reference evidence="7" key="1">
    <citation type="submission" date="2020-11" db="EMBL/GenBank/DDBJ databases">
        <authorList>
            <consortium name="DOE Joint Genome Institute"/>
            <person name="Ahrendt S."/>
            <person name="Riley R."/>
            <person name="Andreopoulos W."/>
            <person name="Labutti K."/>
            <person name="Pangilinan J."/>
            <person name="Ruiz-Duenas F.J."/>
            <person name="Barrasa J.M."/>
            <person name="Sanchez-Garcia M."/>
            <person name="Camarero S."/>
            <person name="Miyauchi S."/>
            <person name="Serrano A."/>
            <person name="Linde D."/>
            <person name="Babiker R."/>
            <person name="Drula E."/>
            <person name="Ayuso-Fernandez I."/>
            <person name="Pacheco R."/>
            <person name="Padilla G."/>
            <person name="Ferreira P."/>
            <person name="Barriuso J."/>
            <person name="Kellner H."/>
            <person name="Castanera R."/>
            <person name="Alfaro M."/>
            <person name="Ramirez L."/>
            <person name="Pisabarro A.G."/>
            <person name="Kuo A."/>
            <person name="Tritt A."/>
            <person name="Lipzen A."/>
            <person name="He G."/>
            <person name="Yan M."/>
            <person name="Ng V."/>
            <person name="Cullen D."/>
            <person name="Martin F."/>
            <person name="Rosso M.-N."/>
            <person name="Henrissat B."/>
            <person name="Hibbett D."/>
            <person name="Martinez A.T."/>
            <person name="Grigoriev I.V."/>
        </authorList>
    </citation>
    <scope>NUCLEOTIDE SEQUENCE</scope>
    <source>
        <strain evidence="7">MF-IS2</strain>
    </source>
</reference>
<dbReference type="PANTHER" id="PTHR12943:SF27">
    <property type="entry name" value="HOMOCYSTEINE-INDUCED ENDOPLASMIC RETICULUM PROTEIN, ISOFORM A"/>
    <property type="match status" value="1"/>
</dbReference>
<dbReference type="GO" id="GO:0030968">
    <property type="term" value="P:endoplasmic reticulum unfolded protein response"/>
    <property type="evidence" value="ECO:0007669"/>
    <property type="project" value="TreeGrafter"/>
</dbReference>
<evidence type="ECO:0000256" key="4">
    <source>
        <dbReference type="ARBA" id="ARBA00023136"/>
    </source>
</evidence>
<evidence type="ECO:0000256" key="2">
    <source>
        <dbReference type="ARBA" id="ARBA00022692"/>
    </source>
</evidence>
<dbReference type="GO" id="GO:0016020">
    <property type="term" value="C:membrane"/>
    <property type="evidence" value="ECO:0007669"/>
    <property type="project" value="UniProtKB-SubCell"/>
</dbReference>
<dbReference type="PROSITE" id="PS50053">
    <property type="entry name" value="UBIQUITIN_2"/>
    <property type="match status" value="1"/>
</dbReference>
<proteinExistence type="predicted"/>
<dbReference type="InterPro" id="IPR000626">
    <property type="entry name" value="Ubiquitin-like_dom"/>
</dbReference>
<feature type="compositionally biased region" description="Pro residues" evidence="5">
    <location>
        <begin position="104"/>
        <end position="113"/>
    </location>
</feature>
<keyword evidence="2" id="KW-0812">Transmembrane</keyword>
<dbReference type="Proteomes" id="UP000807342">
    <property type="component" value="Unassembled WGS sequence"/>
</dbReference>
<feature type="region of interest" description="Disordered" evidence="5">
    <location>
        <begin position="86"/>
        <end position="123"/>
    </location>
</feature>
<name>A0A9P5XHS5_9AGAR</name>
<keyword evidence="4" id="KW-0472">Membrane</keyword>
<evidence type="ECO:0000259" key="6">
    <source>
        <dbReference type="PROSITE" id="PS50053"/>
    </source>
</evidence>
<feature type="domain" description="Ubiquitin-like" evidence="6">
    <location>
        <begin position="4"/>
        <end position="63"/>
    </location>
</feature>
<dbReference type="PANTHER" id="PTHR12943">
    <property type="entry name" value="HOMOCYSTEINE-RESPONSIVE ENDOPLASMIC RETICULUM-RESIDENT UNIQUITIN-LIKE DOMAIN HERPUD PROTEIN FAMILY MEMBER"/>
    <property type="match status" value="1"/>
</dbReference>
<dbReference type="AlphaFoldDB" id="A0A9P5XHS5"/>
<gene>
    <name evidence="7" type="ORF">P691DRAFT_662709</name>
</gene>
<keyword evidence="3" id="KW-1133">Transmembrane helix</keyword>
<evidence type="ECO:0000256" key="1">
    <source>
        <dbReference type="ARBA" id="ARBA00004370"/>
    </source>
</evidence>
<evidence type="ECO:0000313" key="7">
    <source>
        <dbReference type="EMBL" id="KAF9451623.1"/>
    </source>
</evidence>
<feature type="compositionally biased region" description="Low complexity" evidence="5">
    <location>
        <begin position="367"/>
        <end position="386"/>
    </location>
</feature>
<dbReference type="SUPFAM" id="SSF54236">
    <property type="entry name" value="Ubiquitin-like"/>
    <property type="match status" value="1"/>
</dbReference>
<evidence type="ECO:0000256" key="5">
    <source>
        <dbReference type="SAM" id="MobiDB-lite"/>
    </source>
</evidence>
<keyword evidence="8" id="KW-1185">Reference proteome</keyword>
<dbReference type="Gene3D" id="3.10.20.90">
    <property type="entry name" value="Phosphatidylinositol 3-kinase Catalytic Subunit, Chain A, domain 1"/>
    <property type="match status" value="1"/>
</dbReference>
<feature type="region of interest" description="Disordered" evidence="5">
    <location>
        <begin position="360"/>
        <end position="388"/>
    </location>
</feature>
<comment type="subcellular location">
    <subcellularLocation>
        <location evidence="1">Membrane</location>
    </subcellularLocation>
</comment>
<dbReference type="OrthoDB" id="21589at2759"/>
<evidence type="ECO:0000256" key="3">
    <source>
        <dbReference type="ARBA" id="ARBA00022989"/>
    </source>
</evidence>
<evidence type="ECO:0000313" key="8">
    <source>
        <dbReference type="Proteomes" id="UP000807342"/>
    </source>
</evidence>
<accession>A0A9P5XHS5</accession>
<comment type="caution">
    <text evidence="7">The sequence shown here is derived from an EMBL/GenBank/DDBJ whole genome shotgun (WGS) entry which is preliminary data.</text>
</comment>
<sequence length="525" mass="59612">MSIVQLRIELPTYARSFTIQIPDTCTILEVKEEISRTCPGRPRVDGQKLIWRGRFLADDEKVEAIWKSPNEPRVVHLSVHPSAWLAGPPTVQPTPTLRKNFSPEPTPTVPTPQPTSSMPTSTAHSGLAAEQLPFVFAKHVEAIAVLMEGRTNPAGVHAMPRQREEAIKLLETNGWSWPSILDEPYPEVTLGGVEYERVVIEGAPYLSLRNADAQPTLAQAHALRVLSYTFSILTKEIRQESQTQPNYTVTQTIPDHQTVPDIPHINQLLQQMGLPPLRDAPNVDAIRHQEQPRAPNLLQDIPIRPLLAPLFMLVLRTSLLLYFVAPTRKPIFGVLILAWMLYEIWQPIRNNLLRQLQQNEQAGRQNGAQAPGAPGQPGVLPAVPGLNNLPARRRGQSRALMEMLGNMNIETERRVLADATQENVMEPNLVHKVVTFFSLLLTTLHPAIWNQRRAALRSREGVVRTEVNMRNTLPREDLEDEEARRNEERAEVSRRTLRERHGRRPRWVQRYMERVIDAEWVDDVE</sequence>
<dbReference type="EMBL" id="MU151082">
    <property type="protein sequence ID" value="KAF9451623.1"/>
    <property type="molecule type" value="Genomic_DNA"/>
</dbReference>
<organism evidence="7 8">
    <name type="scientific">Macrolepiota fuliginosa MF-IS2</name>
    <dbReference type="NCBI Taxonomy" id="1400762"/>
    <lineage>
        <taxon>Eukaryota</taxon>
        <taxon>Fungi</taxon>
        <taxon>Dikarya</taxon>
        <taxon>Basidiomycota</taxon>
        <taxon>Agaricomycotina</taxon>
        <taxon>Agaricomycetes</taxon>
        <taxon>Agaricomycetidae</taxon>
        <taxon>Agaricales</taxon>
        <taxon>Agaricineae</taxon>
        <taxon>Agaricaceae</taxon>
        <taxon>Macrolepiota</taxon>
    </lineage>
</organism>
<dbReference type="InterPro" id="IPR039751">
    <property type="entry name" value="HERPUD1/2"/>
</dbReference>